<dbReference type="PANTHER" id="PTHR15549">
    <property type="entry name" value="PAIRED IMMUNOGLOBULIN-LIKE TYPE 2 RECEPTOR"/>
    <property type="match status" value="1"/>
</dbReference>
<evidence type="ECO:0000313" key="7">
    <source>
        <dbReference type="Proteomes" id="UP000800038"/>
    </source>
</evidence>
<comment type="subcellular location">
    <subcellularLocation>
        <location evidence="1">Membrane</location>
        <topology evidence="1">Single-pass membrane protein</topology>
    </subcellularLocation>
</comment>
<evidence type="ECO:0000313" key="6">
    <source>
        <dbReference type="EMBL" id="KAF1947278.1"/>
    </source>
</evidence>
<dbReference type="GO" id="GO:0016020">
    <property type="term" value="C:membrane"/>
    <property type="evidence" value="ECO:0007669"/>
    <property type="project" value="UniProtKB-SubCell"/>
</dbReference>
<dbReference type="EMBL" id="ML975999">
    <property type="protein sequence ID" value="KAF1947278.1"/>
    <property type="molecule type" value="Genomic_DNA"/>
</dbReference>
<dbReference type="OrthoDB" id="3692311at2759"/>
<evidence type="ECO:0000256" key="3">
    <source>
        <dbReference type="ARBA" id="ARBA00022989"/>
    </source>
</evidence>
<organism evidence="6 7">
    <name type="scientific">Clathrospora elynae</name>
    <dbReference type="NCBI Taxonomy" id="706981"/>
    <lineage>
        <taxon>Eukaryota</taxon>
        <taxon>Fungi</taxon>
        <taxon>Dikarya</taxon>
        <taxon>Ascomycota</taxon>
        <taxon>Pezizomycotina</taxon>
        <taxon>Dothideomycetes</taxon>
        <taxon>Pleosporomycetidae</taxon>
        <taxon>Pleosporales</taxon>
        <taxon>Diademaceae</taxon>
        <taxon>Clathrospora</taxon>
    </lineage>
</organism>
<protein>
    <submittedName>
        <fullName evidence="6">Uncharacterized protein</fullName>
    </submittedName>
</protein>
<gene>
    <name evidence="6" type="ORF">EJ02DRAFT_417865</name>
</gene>
<keyword evidence="3 5" id="KW-1133">Transmembrane helix</keyword>
<dbReference type="Proteomes" id="UP000800038">
    <property type="component" value="Unassembled WGS sequence"/>
</dbReference>
<accession>A0A6A5T532</accession>
<evidence type="ECO:0000256" key="2">
    <source>
        <dbReference type="ARBA" id="ARBA00022692"/>
    </source>
</evidence>
<sequence length="314" mass="33279">MSNTSFFEFHCPIGGEWYGCSTGSKFVGCCTTDPCTNGCVQGDIRPGGYNVSHHGEWPDASCGSASDFYTCSSGDTFWGCCKTNACAATPPATCAQGDLVPAFMERPEQFNVYAPASASPTSAPSSKSNTGVVVGGVVGGVLFLAIIGALIFFVIRKRRNQKLTAGDMGAAAMVPMMQDEKPNNTGSIQYGGQSPPPTYTAPVQDAYRNGYPTKGHQSYEQYANNANDIQELAAEAVPGAEQRLSELPADVGSSKDTRRVSELPIGVTGTRAAELESPQISPMPLQSEFTNDMAKRLNRNQGLGLTTEEPAQRN</sequence>
<evidence type="ECO:0000256" key="5">
    <source>
        <dbReference type="SAM" id="Phobius"/>
    </source>
</evidence>
<keyword evidence="2 5" id="KW-0812">Transmembrane</keyword>
<keyword evidence="4 5" id="KW-0472">Membrane</keyword>
<proteinExistence type="predicted"/>
<dbReference type="Gene3D" id="1.20.5.510">
    <property type="entry name" value="Single helix bin"/>
    <property type="match status" value="1"/>
</dbReference>
<reference evidence="6" key="1">
    <citation type="journal article" date="2020" name="Stud. Mycol.">
        <title>101 Dothideomycetes genomes: a test case for predicting lifestyles and emergence of pathogens.</title>
        <authorList>
            <person name="Haridas S."/>
            <person name="Albert R."/>
            <person name="Binder M."/>
            <person name="Bloem J."/>
            <person name="Labutti K."/>
            <person name="Salamov A."/>
            <person name="Andreopoulos B."/>
            <person name="Baker S."/>
            <person name="Barry K."/>
            <person name="Bills G."/>
            <person name="Bluhm B."/>
            <person name="Cannon C."/>
            <person name="Castanera R."/>
            <person name="Culley D."/>
            <person name="Daum C."/>
            <person name="Ezra D."/>
            <person name="Gonzalez J."/>
            <person name="Henrissat B."/>
            <person name="Kuo A."/>
            <person name="Liang C."/>
            <person name="Lipzen A."/>
            <person name="Lutzoni F."/>
            <person name="Magnuson J."/>
            <person name="Mondo S."/>
            <person name="Nolan M."/>
            <person name="Ohm R."/>
            <person name="Pangilinan J."/>
            <person name="Park H.-J."/>
            <person name="Ramirez L."/>
            <person name="Alfaro M."/>
            <person name="Sun H."/>
            <person name="Tritt A."/>
            <person name="Yoshinaga Y."/>
            <person name="Zwiers L.-H."/>
            <person name="Turgeon B."/>
            <person name="Goodwin S."/>
            <person name="Spatafora J."/>
            <person name="Crous P."/>
            <person name="Grigoriev I."/>
        </authorList>
    </citation>
    <scope>NUCLEOTIDE SEQUENCE</scope>
    <source>
        <strain evidence="6">CBS 161.51</strain>
    </source>
</reference>
<name>A0A6A5T532_9PLEO</name>
<dbReference type="InterPro" id="IPR051694">
    <property type="entry name" value="Immunoregulatory_rcpt-like"/>
</dbReference>
<feature type="transmembrane region" description="Helical" evidence="5">
    <location>
        <begin position="132"/>
        <end position="155"/>
    </location>
</feature>
<evidence type="ECO:0000256" key="1">
    <source>
        <dbReference type="ARBA" id="ARBA00004167"/>
    </source>
</evidence>
<dbReference type="GO" id="GO:0071944">
    <property type="term" value="C:cell periphery"/>
    <property type="evidence" value="ECO:0007669"/>
    <property type="project" value="UniProtKB-ARBA"/>
</dbReference>
<evidence type="ECO:0000256" key="4">
    <source>
        <dbReference type="ARBA" id="ARBA00023136"/>
    </source>
</evidence>
<keyword evidence="7" id="KW-1185">Reference proteome</keyword>
<dbReference type="AlphaFoldDB" id="A0A6A5T532"/>